<comment type="caution">
    <text evidence="1">The sequence shown here is derived from an EMBL/GenBank/DDBJ whole genome shotgun (WGS) entry which is preliminary data.</text>
</comment>
<gene>
    <name evidence="1" type="ORF">NC99_10580</name>
</gene>
<dbReference type="Pfam" id="PF03683">
    <property type="entry name" value="UPF0175"/>
    <property type="match status" value="1"/>
</dbReference>
<dbReference type="STRING" id="1409788.NC99_10580"/>
<sequence length="80" mass="8887">MKTIHLNIPDSLDLNDREAKMLLASRLYEKGKLTLGQAAELVGLSKGTFMELLADYDVPVINHPATDLDNDIQNAKDYSI</sequence>
<proteinExistence type="predicted"/>
<keyword evidence="2" id="KW-1185">Reference proteome</keyword>
<protein>
    <submittedName>
        <fullName evidence="1">Uncharacterized protein</fullName>
    </submittedName>
</protein>
<dbReference type="InterPro" id="IPR005368">
    <property type="entry name" value="UPF0175"/>
</dbReference>
<dbReference type="EMBL" id="LGIA01000044">
    <property type="protein sequence ID" value="KOH46146.1"/>
    <property type="molecule type" value="Genomic_DNA"/>
</dbReference>
<evidence type="ECO:0000313" key="1">
    <source>
        <dbReference type="EMBL" id="KOH46146.1"/>
    </source>
</evidence>
<dbReference type="AlphaFoldDB" id="A0A0L8VCH9"/>
<name>A0A0L8VCH9_9BACT</name>
<evidence type="ECO:0000313" key="2">
    <source>
        <dbReference type="Proteomes" id="UP000036958"/>
    </source>
</evidence>
<dbReference type="Proteomes" id="UP000036958">
    <property type="component" value="Unassembled WGS sequence"/>
</dbReference>
<reference evidence="2" key="1">
    <citation type="submission" date="2015-07" db="EMBL/GenBank/DDBJ databases">
        <title>Genome sequencing of Sunxiuqinia dokdonensis strain SK.</title>
        <authorList>
            <person name="Ahn S."/>
            <person name="Kim B.-C."/>
        </authorList>
    </citation>
    <scope>NUCLEOTIDE SEQUENCE [LARGE SCALE GENOMIC DNA]</scope>
    <source>
        <strain evidence="2">SK</strain>
    </source>
</reference>
<organism evidence="1 2">
    <name type="scientific">Sunxiuqinia dokdonensis</name>
    <dbReference type="NCBI Taxonomy" id="1409788"/>
    <lineage>
        <taxon>Bacteria</taxon>
        <taxon>Pseudomonadati</taxon>
        <taxon>Bacteroidota</taxon>
        <taxon>Bacteroidia</taxon>
        <taxon>Marinilabiliales</taxon>
        <taxon>Prolixibacteraceae</taxon>
        <taxon>Sunxiuqinia</taxon>
    </lineage>
</organism>
<dbReference type="OrthoDB" id="5771572at2"/>
<dbReference type="RefSeq" id="WP_053180391.1">
    <property type="nucleotide sequence ID" value="NZ_LGIA01000044.1"/>
</dbReference>
<accession>A0A0L8VCH9</accession>